<keyword evidence="1" id="KW-0812">Transmembrane</keyword>
<evidence type="ECO:0000256" key="1">
    <source>
        <dbReference type="SAM" id="Phobius"/>
    </source>
</evidence>
<dbReference type="EMBL" id="HBUF01067997">
    <property type="protein sequence ID" value="CAG6628465.1"/>
    <property type="molecule type" value="Transcribed_RNA"/>
</dbReference>
<dbReference type="EMBL" id="HBUF01067991">
    <property type="protein sequence ID" value="CAG6628433.1"/>
    <property type="molecule type" value="Transcribed_RNA"/>
</dbReference>
<name>A0A8D8VLU8_9HEMI</name>
<dbReference type="EMBL" id="HBUF01067994">
    <property type="protein sequence ID" value="CAG6628448.1"/>
    <property type="molecule type" value="Transcribed_RNA"/>
</dbReference>
<proteinExistence type="predicted"/>
<dbReference type="EMBL" id="HBUF01067989">
    <property type="protein sequence ID" value="CAG6628421.1"/>
    <property type="molecule type" value="Transcribed_RNA"/>
</dbReference>
<feature type="transmembrane region" description="Helical" evidence="1">
    <location>
        <begin position="58"/>
        <end position="82"/>
    </location>
</feature>
<dbReference type="EMBL" id="HBUF01067988">
    <property type="protein sequence ID" value="CAG6628415.1"/>
    <property type="molecule type" value="Transcribed_RNA"/>
</dbReference>
<dbReference type="EMBL" id="HBUF01067996">
    <property type="protein sequence ID" value="CAG6628460.1"/>
    <property type="molecule type" value="Transcribed_RNA"/>
</dbReference>
<sequence length="124" mass="14171">MSLTQMSGNISLVVFACVVCTVCRCTLWESGRVQVKWVRIWFEWVHIGRTHSVWVKVWTGWVCIVLIGCHVSSITVGVSWVGSSSSFWVWHRTGQGNSSHDDTSMCCGLKFEPNHLETRIHKYK</sequence>
<organism evidence="2">
    <name type="scientific">Cacopsylla melanoneura</name>
    <dbReference type="NCBI Taxonomy" id="428564"/>
    <lineage>
        <taxon>Eukaryota</taxon>
        <taxon>Metazoa</taxon>
        <taxon>Ecdysozoa</taxon>
        <taxon>Arthropoda</taxon>
        <taxon>Hexapoda</taxon>
        <taxon>Insecta</taxon>
        <taxon>Pterygota</taxon>
        <taxon>Neoptera</taxon>
        <taxon>Paraneoptera</taxon>
        <taxon>Hemiptera</taxon>
        <taxon>Sternorrhyncha</taxon>
        <taxon>Psylloidea</taxon>
        <taxon>Psyllidae</taxon>
        <taxon>Psyllinae</taxon>
        <taxon>Cacopsylla</taxon>
    </lineage>
</organism>
<dbReference type="EMBL" id="HBUF01067985">
    <property type="protein sequence ID" value="CAG6628400.1"/>
    <property type="molecule type" value="Transcribed_RNA"/>
</dbReference>
<dbReference type="EMBL" id="HBUF01067990">
    <property type="protein sequence ID" value="CAG6628427.1"/>
    <property type="molecule type" value="Transcribed_RNA"/>
</dbReference>
<keyword evidence="1" id="KW-1133">Transmembrane helix</keyword>
<dbReference type="EMBL" id="HBUF01067986">
    <property type="protein sequence ID" value="CAG6628405.1"/>
    <property type="molecule type" value="Transcribed_RNA"/>
</dbReference>
<evidence type="ECO:0000313" key="2">
    <source>
        <dbReference type="EMBL" id="CAG6628427.1"/>
    </source>
</evidence>
<keyword evidence="1" id="KW-0472">Membrane</keyword>
<reference evidence="2" key="1">
    <citation type="submission" date="2021-05" db="EMBL/GenBank/DDBJ databases">
        <authorList>
            <person name="Alioto T."/>
            <person name="Alioto T."/>
            <person name="Gomez Garrido J."/>
        </authorList>
    </citation>
    <scope>NUCLEOTIDE SEQUENCE</scope>
</reference>
<dbReference type="AlphaFoldDB" id="A0A8D8VLU8"/>
<protein>
    <submittedName>
        <fullName evidence="2">Uncharacterized protein</fullName>
    </submittedName>
</protein>
<dbReference type="EMBL" id="HBUF01067992">
    <property type="protein sequence ID" value="CAG6628438.1"/>
    <property type="molecule type" value="Transcribed_RNA"/>
</dbReference>
<accession>A0A8D8VLU8</accession>
<dbReference type="EMBL" id="HBUF01067995">
    <property type="protein sequence ID" value="CAG6628454.1"/>
    <property type="molecule type" value="Transcribed_RNA"/>
</dbReference>
<dbReference type="EMBL" id="HBUF01067993">
    <property type="protein sequence ID" value="CAG6628443.1"/>
    <property type="molecule type" value="Transcribed_RNA"/>
</dbReference>
<dbReference type="EMBL" id="HBUF01067987">
    <property type="protein sequence ID" value="CAG6628410.1"/>
    <property type="molecule type" value="Transcribed_RNA"/>
</dbReference>